<organism evidence="2 3">
    <name type="scientific">Nematocida parisii (strain ERTm3)</name>
    <name type="common">Nematode killer fungus</name>
    <dbReference type="NCBI Taxonomy" id="935791"/>
    <lineage>
        <taxon>Eukaryota</taxon>
        <taxon>Fungi</taxon>
        <taxon>Fungi incertae sedis</taxon>
        <taxon>Microsporidia</taxon>
        <taxon>Nematocida</taxon>
    </lineage>
</organism>
<dbReference type="AlphaFoldDB" id="I3EEL7"/>
<evidence type="ECO:0000313" key="3">
    <source>
        <dbReference type="Proteomes" id="UP000002872"/>
    </source>
</evidence>
<evidence type="ECO:0000313" key="2">
    <source>
        <dbReference type="EMBL" id="EIJ87664.1"/>
    </source>
</evidence>
<reference evidence="2" key="1">
    <citation type="submission" date="2011-01" db="EMBL/GenBank/DDBJ databases">
        <title>The Genome Sequence of Nematocida parisii strain ERTm3.</title>
        <authorList>
            <consortium name="The Broad Institute Genome Sequencing Platform"/>
            <consortium name="The Broad Institute Genome Sequencing Center for Infectious Disease"/>
            <person name="Cuomo C."/>
            <person name="Troemel E."/>
            <person name="Young S.K."/>
            <person name="Zeng Q."/>
            <person name="Gargeya S."/>
            <person name="Fitzgerald M."/>
            <person name="Haas B."/>
            <person name="Abouelleil A."/>
            <person name="Alvarado L."/>
            <person name="Arachchi H.M."/>
            <person name="Berlin A."/>
            <person name="Chapman S.B."/>
            <person name="Gearin G."/>
            <person name="Goldberg J."/>
            <person name="Griggs A."/>
            <person name="Gujja S."/>
            <person name="Hansen M."/>
            <person name="Heiman D."/>
            <person name="Howarth C."/>
            <person name="Larimer J."/>
            <person name="Lui A."/>
            <person name="MacDonald P.J.P."/>
            <person name="McCowen C."/>
            <person name="Montmayeur A."/>
            <person name="Murphy C."/>
            <person name="Neiman D."/>
            <person name="Pearson M."/>
            <person name="Priest M."/>
            <person name="Roberts A."/>
            <person name="Saif S."/>
            <person name="Shea T."/>
            <person name="Sisk P."/>
            <person name="Stolte C."/>
            <person name="Sykes S."/>
            <person name="Wortman J."/>
            <person name="Nusbaum C."/>
            <person name="Birren B."/>
        </authorList>
    </citation>
    <scope>NUCLEOTIDE SEQUENCE</scope>
    <source>
        <strain evidence="2">ERTm3</strain>
    </source>
</reference>
<dbReference type="InParanoid" id="I3EEL7"/>
<proteinExistence type="predicted"/>
<accession>I3EEL7</accession>
<protein>
    <submittedName>
        <fullName evidence="2">Uncharacterized protein</fullName>
    </submittedName>
</protein>
<name>I3EEL7_NEMP3</name>
<evidence type="ECO:0000256" key="1">
    <source>
        <dbReference type="SAM" id="Phobius"/>
    </source>
</evidence>
<dbReference type="VEuPathDB" id="MicrosporidiaDB:NEQG_02211"/>
<feature type="transmembrane region" description="Helical" evidence="1">
    <location>
        <begin position="12"/>
        <end position="34"/>
    </location>
</feature>
<keyword evidence="1" id="KW-0812">Transmembrane</keyword>
<dbReference type="HOGENOM" id="CLU_2210684_0_0_1"/>
<dbReference type="OrthoDB" id="10362494at2759"/>
<keyword evidence="1" id="KW-0472">Membrane</keyword>
<gene>
    <name evidence="2" type="ORF">NEQG_02211</name>
</gene>
<keyword evidence="1" id="KW-1133">Transmembrane helix</keyword>
<keyword evidence="3" id="KW-1185">Reference proteome</keyword>
<dbReference type="Proteomes" id="UP000002872">
    <property type="component" value="Unassembled WGS sequence"/>
</dbReference>
<sequence length="107" mass="12421">MASSKSKKIRPLLFTVLVIINLLITQSALFNNYIKTNYTMIIKYFTAVLSVSYNYVLCISRLLRTSPRAVPELFNSYTETITHITKEYYSIIISLYHEHSQILLHNA</sequence>
<feature type="transmembrane region" description="Helical" evidence="1">
    <location>
        <begin position="40"/>
        <end position="58"/>
    </location>
</feature>
<dbReference type="EMBL" id="GL870881">
    <property type="protein sequence ID" value="EIJ87664.1"/>
    <property type="molecule type" value="Genomic_DNA"/>
</dbReference>